<dbReference type="InterPro" id="IPR001647">
    <property type="entry name" value="HTH_TetR"/>
</dbReference>
<evidence type="ECO:0000256" key="2">
    <source>
        <dbReference type="ARBA" id="ARBA00023125"/>
    </source>
</evidence>
<dbReference type="EMBL" id="FOZZ01000006">
    <property type="protein sequence ID" value="SFS88211.1"/>
    <property type="molecule type" value="Genomic_DNA"/>
</dbReference>
<keyword evidence="1" id="KW-0805">Transcription regulation</keyword>
<dbReference type="Gene3D" id="1.10.357.10">
    <property type="entry name" value="Tetracycline Repressor, domain 2"/>
    <property type="match status" value="1"/>
</dbReference>
<accession>A0A1I6TGA1</accession>
<dbReference type="InterPro" id="IPR009057">
    <property type="entry name" value="Homeodomain-like_sf"/>
</dbReference>
<dbReference type="RefSeq" id="WP_093365619.1">
    <property type="nucleotide sequence ID" value="NZ_FOZZ01000006.1"/>
</dbReference>
<dbReference type="PANTHER" id="PTHR47506:SF1">
    <property type="entry name" value="HTH-TYPE TRANSCRIPTIONAL REGULATOR YJDC"/>
    <property type="match status" value="1"/>
</dbReference>
<evidence type="ECO:0000313" key="6">
    <source>
        <dbReference type="EMBL" id="SFS88211.1"/>
    </source>
</evidence>
<evidence type="ECO:0000256" key="4">
    <source>
        <dbReference type="PROSITE-ProRule" id="PRU00335"/>
    </source>
</evidence>
<protein>
    <submittedName>
        <fullName evidence="6">DNA-binding transcriptional regulator, AcrR family</fullName>
    </submittedName>
</protein>
<dbReference type="SUPFAM" id="SSF46689">
    <property type="entry name" value="Homeodomain-like"/>
    <property type="match status" value="1"/>
</dbReference>
<proteinExistence type="predicted"/>
<keyword evidence="7" id="KW-1185">Reference proteome</keyword>
<dbReference type="PRINTS" id="PR00455">
    <property type="entry name" value="HTHTETR"/>
</dbReference>
<keyword evidence="2 4" id="KW-0238">DNA-binding</keyword>
<feature type="domain" description="HTH tetR-type" evidence="5">
    <location>
        <begin position="5"/>
        <end position="65"/>
    </location>
</feature>
<reference evidence="6 7" key="1">
    <citation type="submission" date="2016-10" db="EMBL/GenBank/DDBJ databases">
        <authorList>
            <person name="de Groot N.N."/>
        </authorList>
    </citation>
    <scope>NUCLEOTIDE SEQUENCE [LARGE SCALE GENOMIC DNA]</scope>
    <source>
        <strain evidence="6 7">DSM 22789</strain>
    </source>
</reference>
<gene>
    <name evidence="6" type="ORF">SAMN05660206_106132</name>
</gene>
<evidence type="ECO:0000313" key="7">
    <source>
        <dbReference type="Proteomes" id="UP000198785"/>
    </source>
</evidence>
<dbReference type="InterPro" id="IPR036271">
    <property type="entry name" value="Tet_transcr_reg_TetR-rel_C_sf"/>
</dbReference>
<sequence>MKSSNNVRENILSTAADLFYKQGYNSTGINQIIDEADIARGSLYNHFKSKNELFYAYLEEINERWFEQLYSYIKKIKHPKDRILGLFDFRIKRQTQSSFGGCPFIKANAEVPQDDKKAFEIIDKNKMKFRDYILELLNDITLQNDLFTKEELADTIYMLAEGATVTASFQKSKEMIGRAKDIVDRLI</sequence>
<feature type="DNA-binding region" description="H-T-H motif" evidence="4">
    <location>
        <begin position="28"/>
        <end position="47"/>
    </location>
</feature>
<dbReference type="GO" id="GO:0003677">
    <property type="term" value="F:DNA binding"/>
    <property type="evidence" value="ECO:0007669"/>
    <property type="project" value="UniProtKB-UniRule"/>
</dbReference>
<evidence type="ECO:0000256" key="3">
    <source>
        <dbReference type="ARBA" id="ARBA00023163"/>
    </source>
</evidence>
<keyword evidence="3" id="KW-0804">Transcription</keyword>
<evidence type="ECO:0000256" key="1">
    <source>
        <dbReference type="ARBA" id="ARBA00023015"/>
    </source>
</evidence>
<evidence type="ECO:0000259" key="5">
    <source>
        <dbReference type="PROSITE" id="PS50977"/>
    </source>
</evidence>
<dbReference type="STRING" id="683125.SAMN05660206_106132"/>
<dbReference type="Proteomes" id="UP000198785">
    <property type="component" value="Unassembled WGS sequence"/>
</dbReference>
<organism evidence="6 7">
    <name type="scientific">Sphingobacterium wenxiniae</name>
    <dbReference type="NCBI Taxonomy" id="683125"/>
    <lineage>
        <taxon>Bacteria</taxon>
        <taxon>Pseudomonadati</taxon>
        <taxon>Bacteroidota</taxon>
        <taxon>Sphingobacteriia</taxon>
        <taxon>Sphingobacteriales</taxon>
        <taxon>Sphingobacteriaceae</taxon>
        <taxon>Sphingobacterium</taxon>
    </lineage>
</organism>
<name>A0A1I6TGA1_9SPHI</name>
<dbReference type="PROSITE" id="PS50977">
    <property type="entry name" value="HTH_TETR_2"/>
    <property type="match status" value="1"/>
</dbReference>
<dbReference type="OrthoDB" id="9787680at2"/>
<dbReference type="Pfam" id="PF00440">
    <property type="entry name" value="TetR_N"/>
    <property type="match status" value="1"/>
</dbReference>
<dbReference type="PANTHER" id="PTHR47506">
    <property type="entry name" value="TRANSCRIPTIONAL REGULATORY PROTEIN"/>
    <property type="match status" value="1"/>
</dbReference>
<dbReference type="SUPFAM" id="SSF48498">
    <property type="entry name" value="Tetracyclin repressor-like, C-terminal domain"/>
    <property type="match status" value="1"/>
</dbReference>
<dbReference type="AlphaFoldDB" id="A0A1I6TGA1"/>